<comment type="caution">
    <text evidence="1">The sequence shown here is derived from an EMBL/GenBank/DDBJ whole genome shotgun (WGS) entry which is preliminary data.</text>
</comment>
<accession>A0A7C8KZV6</accession>
<gene>
    <name evidence="1" type="ORF">F9U64_08675</name>
</gene>
<keyword evidence="2" id="KW-1185">Reference proteome</keyword>
<evidence type="ECO:0000313" key="1">
    <source>
        <dbReference type="EMBL" id="KAB8137632.1"/>
    </source>
</evidence>
<dbReference type="OrthoDB" id="2426241at2"/>
<dbReference type="AlphaFoldDB" id="A0A7C8KZV6"/>
<name>A0A7C8KZV6_9BACI</name>
<organism evidence="1 2">
    <name type="scientific">Gracilibacillus oryzae</name>
    <dbReference type="NCBI Taxonomy" id="1672701"/>
    <lineage>
        <taxon>Bacteria</taxon>
        <taxon>Bacillati</taxon>
        <taxon>Bacillota</taxon>
        <taxon>Bacilli</taxon>
        <taxon>Bacillales</taxon>
        <taxon>Bacillaceae</taxon>
        <taxon>Gracilibacillus</taxon>
    </lineage>
</organism>
<sequence length="164" mass="18860">MQNETTDSSENTPIIAEVQQGEFIYRLITEQESYQTGEDVKLFAELEYVGNKQEITIYHAASPFSFPIKELTAGYEIGYPMNEPLLTTTIKKGEPLRQQYEVAGSYSEADDKDYIAFMKDFLENSFPEGKYKVNGIADFYTNGENDDQKTDYQMEAKIEFEVME</sequence>
<reference evidence="1 2" key="1">
    <citation type="submission" date="2019-10" db="EMBL/GenBank/DDBJ databases">
        <title>Gracilibacillus sp. nov. isolated from rice seeds.</title>
        <authorList>
            <person name="He S."/>
        </authorList>
    </citation>
    <scope>NUCLEOTIDE SEQUENCE [LARGE SCALE GENOMIC DNA]</scope>
    <source>
        <strain evidence="1 2">TD8</strain>
    </source>
</reference>
<dbReference type="EMBL" id="WEID01000040">
    <property type="protein sequence ID" value="KAB8137632.1"/>
    <property type="molecule type" value="Genomic_DNA"/>
</dbReference>
<protein>
    <submittedName>
        <fullName evidence="1">Uncharacterized protein</fullName>
    </submittedName>
</protein>
<proteinExistence type="predicted"/>
<dbReference type="Proteomes" id="UP000480246">
    <property type="component" value="Unassembled WGS sequence"/>
</dbReference>
<evidence type="ECO:0000313" key="2">
    <source>
        <dbReference type="Proteomes" id="UP000480246"/>
    </source>
</evidence>